<evidence type="ECO:0000313" key="2">
    <source>
        <dbReference type="EMBL" id="KAF0762779.1"/>
    </source>
</evidence>
<dbReference type="AlphaFoldDB" id="A0A6G0YXC2"/>
<dbReference type="EMBL" id="VUJU01002047">
    <property type="protein sequence ID" value="KAF0762779.1"/>
    <property type="molecule type" value="Genomic_DNA"/>
</dbReference>
<comment type="caution">
    <text evidence="2">The sequence shown here is derived from an EMBL/GenBank/DDBJ whole genome shotgun (WGS) entry which is preliminary data.</text>
</comment>
<reference evidence="2 3" key="1">
    <citation type="submission" date="2019-08" db="EMBL/GenBank/DDBJ databases">
        <title>Whole genome of Aphis craccivora.</title>
        <authorList>
            <person name="Voronova N.V."/>
            <person name="Shulinski R.S."/>
            <person name="Bandarenka Y.V."/>
            <person name="Zhorov D.G."/>
            <person name="Warner D."/>
        </authorList>
    </citation>
    <scope>NUCLEOTIDE SEQUENCE [LARGE SCALE GENOMIC DNA]</scope>
    <source>
        <strain evidence="2">180601</strain>
        <tissue evidence="2">Whole Body</tissue>
    </source>
</reference>
<evidence type="ECO:0000256" key="1">
    <source>
        <dbReference type="SAM" id="MobiDB-lite"/>
    </source>
</evidence>
<gene>
    <name evidence="2" type="ORF">FWK35_00011406</name>
</gene>
<keyword evidence="3" id="KW-1185">Reference proteome</keyword>
<feature type="compositionally biased region" description="Basic and acidic residues" evidence="1">
    <location>
        <begin position="40"/>
        <end position="53"/>
    </location>
</feature>
<accession>A0A6G0YXC2</accession>
<feature type="compositionally biased region" description="Basic and acidic residues" evidence="1">
    <location>
        <begin position="7"/>
        <end position="25"/>
    </location>
</feature>
<sequence>MYRSRSRMQDVEGRKYLHTPRRDHVLPSTHAPSSYPRRSKNPENRGVGDDDNNRYLYTRRQTNNNLYAFLCDVKFALDTIKSYYQVTGVSNLGDALVQANAKGFPAGLLYNVAGLEGRSGNDKEQLAKALDSPKVQEEARKAAVEYAVKDLPTSRENTDGYCAYSWLRWLPFMDCDQQPAAATEVRQAIQLINTKRNCMR</sequence>
<dbReference type="Proteomes" id="UP000478052">
    <property type="component" value="Unassembled WGS sequence"/>
</dbReference>
<name>A0A6G0YXC2_APHCR</name>
<organism evidence="2 3">
    <name type="scientific">Aphis craccivora</name>
    <name type="common">Cowpea aphid</name>
    <dbReference type="NCBI Taxonomy" id="307492"/>
    <lineage>
        <taxon>Eukaryota</taxon>
        <taxon>Metazoa</taxon>
        <taxon>Ecdysozoa</taxon>
        <taxon>Arthropoda</taxon>
        <taxon>Hexapoda</taxon>
        <taxon>Insecta</taxon>
        <taxon>Pterygota</taxon>
        <taxon>Neoptera</taxon>
        <taxon>Paraneoptera</taxon>
        <taxon>Hemiptera</taxon>
        <taxon>Sternorrhyncha</taxon>
        <taxon>Aphidomorpha</taxon>
        <taxon>Aphidoidea</taxon>
        <taxon>Aphididae</taxon>
        <taxon>Aphidini</taxon>
        <taxon>Aphis</taxon>
        <taxon>Aphis</taxon>
    </lineage>
</organism>
<protein>
    <submittedName>
        <fullName evidence="2">Uncharacterized protein</fullName>
    </submittedName>
</protein>
<proteinExistence type="predicted"/>
<feature type="region of interest" description="Disordered" evidence="1">
    <location>
        <begin position="1"/>
        <end position="53"/>
    </location>
</feature>
<evidence type="ECO:0000313" key="3">
    <source>
        <dbReference type="Proteomes" id="UP000478052"/>
    </source>
</evidence>
<dbReference type="OrthoDB" id="6610427at2759"/>